<dbReference type="InterPro" id="IPR002181">
    <property type="entry name" value="Fibrinogen_a/b/g_C_dom"/>
</dbReference>
<dbReference type="SMR" id="E5KXF9"/>
<dbReference type="NCBIfam" id="NF040941">
    <property type="entry name" value="GGGWT_bact"/>
    <property type="match status" value="1"/>
</dbReference>
<dbReference type="Pfam" id="PF00147">
    <property type="entry name" value="Fibrinogen_C"/>
    <property type="match status" value="1"/>
</dbReference>
<keyword evidence="2" id="KW-0732">Signal</keyword>
<dbReference type="PROSITE" id="PS00514">
    <property type="entry name" value="FIBRINOGEN_C_1"/>
    <property type="match status" value="1"/>
</dbReference>
<feature type="chain" id="PRO_5003197284" evidence="2">
    <location>
        <begin position="24"/>
        <end position="249"/>
    </location>
</feature>
<name>E5KXF9_MYTGA</name>
<dbReference type="PANTHER" id="PTHR19143">
    <property type="entry name" value="FIBRINOGEN/TENASCIN/ANGIOPOEITIN"/>
    <property type="match status" value="1"/>
</dbReference>
<dbReference type="InterPro" id="IPR036056">
    <property type="entry name" value="Fibrinogen-like_C"/>
</dbReference>
<gene>
    <name evidence="4" type="primary">FREP_G3</name>
</gene>
<dbReference type="InterPro" id="IPR050373">
    <property type="entry name" value="Fibrinogen_C-term_domain"/>
</dbReference>
<dbReference type="GO" id="GO:0005615">
    <property type="term" value="C:extracellular space"/>
    <property type="evidence" value="ECO:0007669"/>
    <property type="project" value="TreeGrafter"/>
</dbReference>
<sequence>MIMTPLTLEIGVFLGILVMLVNSTSIQSNSGSYTRIPIDCGDIDIKRGSGVYMIYPTGSFDGFNVYCNMKVDNVGGGWTVFQRRLNGAVGFYRGWDDYKAGFGTLEEEHWLGNENLHILTSQAEYQLLITLQDFANHTGYAKYANFNIANEAAKYKMTCSSYKGNVGDSLARSIGQNFTTKDQDNDKFPQNCAVSFKGAWWYKECHDSNLNGQYLGGTHTSFADGVNWKAWKGYHYSLKATMMMIRRKK</sequence>
<dbReference type="SMART" id="SM00186">
    <property type="entry name" value="FBG"/>
    <property type="match status" value="1"/>
</dbReference>
<proteinExistence type="evidence at transcript level"/>
<dbReference type="InterPro" id="IPR020837">
    <property type="entry name" value="Fibrinogen_CS"/>
</dbReference>
<evidence type="ECO:0000256" key="1">
    <source>
        <dbReference type="ARBA" id="ARBA00023157"/>
    </source>
</evidence>
<dbReference type="EMBL" id="HQ236407">
    <property type="protein sequence ID" value="ADQ55822.1"/>
    <property type="molecule type" value="mRNA"/>
</dbReference>
<feature type="signal peptide" evidence="2">
    <location>
        <begin position="1"/>
        <end position="23"/>
    </location>
</feature>
<dbReference type="FunFam" id="3.90.215.10:FF:000001">
    <property type="entry name" value="Tenascin isoform 1"/>
    <property type="match status" value="1"/>
</dbReference>
<dbReference type="PANTHER" id="PTHR19143:SF458">
    <property type="entry name" value="FIBRINOGEN C-TERMINAL DOMAIN-CONTAINING PROTEIN-RELATED"/>
    <property type="match status" value="1"/>
</dbReference>
<accession>E5KXF9</accession>
<dbReference type="PROSITE" id="PS51406">
    <property type="entry name" value="FIBRINOGEN_C_2"/>
    <property type="match status" value="1"/>
</dbReference>
<reference evidence="4" key="1">
    <citation type="journal article" date="2011" name="Dev. Comp. Immunol.">
        <title>Individual sequence variability and functional activities of fibrinogen-related proteins (FREPs) in the Mediterranean mussel (Mytilus galloprovincialis) suggest ancient and complex immune recognition models in invertebrates.</title>
        <authorList>
            <person name="Romero A."/>
            <person name="Dios S."/>
            <person name="Poisa-Beiro L."/>
            <person name="Costa M.M."/>
            <person name="Posada D."/>
            <person name="Figueras A."/>
            <person name="Novoa B."/>
        </authorList>
    </citation>
    <scope>NUCLEOTIDE SEQUENCE</scope>
    <source>
        <tissue evidence="4">Hemolymph</tissue>
    </source>
</reference>
<dbReference type="AlphaFoldDB" id="E5KXF9"/>
<evidence type="ECO:0000259" key="3">
    <source>
        <dbReference type="PROSITE" id="PS51406"/>
    </source>
</evidence>
<dbReference type="SUPFAM" id="SSF56496">
    <property type="entry name" value="Fibrinogen C-terminal domain-like"/>
    <property type="match status" value="1"/>
</dbReference>
<dbReference type="InterPro" id="IPR014716">
    <property type="entry name" value="Fibrinogen_a/b/g_C_1"/>
</dbReference>
<dbReference type="CDD" id="cd00087">
    <property type="entry name" value="FReD"/>
    <property type="match status" value="1"/>
</dbReference>
<dbReference type="Gene3D" id="3.90.215.10">
    <property type="entry name" value="Gamma Fibrinogen, chain A, domain 1"/>
    <property type="match status" value="1"/>
</dbReference>
<evidence type="ECO:0000256" key="2">
    <source>
        <dbReference type="SAM" id="SignalP"/>
    </source>
</evidence>
<organism evidence="4">
    <name type="scientific">Mytilus galloprovincialis</name>
    <name type="common">Mediterranean mussel</name>
    <dbReference type="NCBI Taxonomy" id="29158"/>
    <lineage>
        <taxon>Eukaryota</taxon>
        <taxon>Metazoa</taxon>
        <taxon>Spiralia</taxon>
        <taxon>Lophotrochozoa</taxon>
        <taxon>Mollusca</taxon>
        <taxon>Bivalvia</taxon>
        <taxon>Autobranchia</taxon>
        <taxon>Pteriomorphia</taxon>
        <taxon>Mytilida</taxon>
        <taxon>Mytiloidea</taxon>
        <taxon>Mytilidae</taxon>
        <taxon>Mytilinae</taxon>
        <taxon>Mytilus</taxon>
    </lineage>
</organism>
<keyword evidence="1" id="KW-1015">Disulfide bond</keyword>
<feature type="domain" description="Fibrinogen C-terminal" evidence="3">
    <location>
        <begin position="31"/>
        <end position="249"/>
    </location>
</feature>
<evidence type="ECO:0000313" key="4">
    <source>
        <dbReference type="EMBL" id="ADQ55822.1"/>
    </source>
</evidence>
<protein>
    <submittedName>
        <fullName evidence="4">Fibrinogen-related protein</fullName>
    </submittedName>
</protein>